<feature type="domain" description="PWWP" evidence="2">
    <location>
        <begin position="13"/>
        <end position="45"/>
    </location>
</feature>
<dbReference type="SUPFAM" id="SSF63748">
    <property type="entry name" value="Tudor/PWWP/MBT"/>
    <property type="match status" value="1"/>
</dbReference>
<evidence type="ECO:0000313" key="3">
    <source>
        <dbReference type="EMBL" id="CAH9133024.1"/>
    </source>
</evidence>
<accession>A0AAV0FC37</accession>
<protein>
    <recommendedName>
        <fullName evidence="2">PWWP domain-containing protein</fullName>
    </recommendedName>
</protein>
<feature type="region of interest" description="Disordered" evidence="1">
    <location>
        <begin position="293"/>
        <end position="338"/>
    </location>
</feature>
<dbReference type="Proteomes" id="UP001152523">
    <property type="component" value="Unassembled WGS sequence"/>
</dbReference>
<evidence type="ECO:0000259" key="2">
    <source>
        <dbReference type="PROSITE" id="PS50812"/>
    </source>
</evidence>
<name>A0AAV0FC37_9ASTE</name>
<dbReference type="PANTHER" id="PTHR33697:SF2">
    <property type="entry name" value="T17B22.17 PROTEIN"/>
    <property type="match status" value="1"/>
</dbReference>
<dbReference type="EMBL" id="CAMAPF010000974">
    <property type="protein sequence ID" value="CAH9133024.1"/>
    <property type="molecule type" value="Genomic_DNA"/>
</dbReference>
<organism evidence="3 4">
    <name type="scientific">Cuscuta epithymum</name>
    <dbReference type="NCBI Taxonomy" id="186058"/>
    <lineage>
        <taxon>Eukaryota</taxon>
        <taxon>Viridiplantae</taxon>
        <taxon>Streptophyta</taxon>
        <taxon>Embryophyta</taxon>
        <taxon>Tracheophyta</taxon>
        <taxon>Spermatophyta</taxon>
        <taxon>Magnoliopsida</taxon>
        <taxon>eudicotyledons</taxon>
        <taxon>Gunneridae</taxon>
        <taxon>Pentapetalae</taxon>
        <taxon>asterids</taxon>
        <taxon>lamiids</taxon>
        <taxon>Solanales</taxon>
        <taxon>Convolvulaceae</taxon>
        <taxon>Cuscuteae</taxon>
        <taxon>Cuscuta</taxon>
        <taxon>Cuscuta subgen. Cuscuta</taxon>
    </lineage>
</organism>
<dbReference type="PANTHER" id="PTHR33697">
    <property type="entry name" value="T17B22.17 PROTEIN-RELATED"/>
    <property type="match status" value="1"/>
</dbReference>
<feature type="compositionally biased region" description="Low complexity" evidence="1">
    <location>
        <begin position="323"/>
        <end position="333"/>
    </location>
</feature>
<keyword evidence="4" id="KW-1185">Reference proteome</keyword>
<gene>
    <name evidence="3" type="ORF">CEPIT_LOCUS32631</name>
</gene>
<dbReference type="AlphaFoldDB" id="A0AAV0FC37"/>
<dbReference type="InterPro" id="IPR044679">
    <property type="entry name" value="PWWP2-like"/>
</dbReference>
<dbReference type="CDD" id="cd05162">
    <property type="entry name" value="PWWP"/>
    <property type="match status" value="1"/>
</dbReference>
<dbReference type="PROSITE" id="PS50812">
    <property type="entry name" value="PWWP"/>
    <property type="match status" value="1"/>
</dbReference>
<sequence length="372" mass="40877">MGAAVEEEEDVKVGSIVWVRRRNGIWWPGSVMAPADFIPVPPQIKLLGQNSATLDNYNLESTKRVKAFRCGEFDDCIRKIESSRDFGLTKDLKCTRRKNAILHALDLERQLVQQKLKRAGSEMQQETCQRVKRSKCAYFSSESGGFLKQSVQSCSLKDSKNSSESFVGDKTASSVRSEKLKPKRKLNIQEVCMGDMGPDDDRSCVFYSKGDAAIPLFDVNIKVEASHQGVDVPLVSMMSRLNGKAIIGHPVNIEVLEGTAEAEVRNGEKLSQKNLSTTCPLVWKTSKRTPVIYSTPLPSSGRKGASSGTEEPIPLKSCQGQTSSSNWSRNSFSGDNLRPTVQKAMKGEALLKSVSCVPVKHIFSKLLAAVAC</sequence>
<comment type="caution">
    <text evidence="3">The sequence shown here is derived from an EMBL/GenBank/DDBJ whole genome shotgun (WGS) entry which is preliminary data.</text>
</comment>
<dbReference type="Gene3D" id="2.30.30.140">
    <property type="match status" value="1"/>
</dbReference>
<evidence type="ECO:0000256" key="1">
    <source>
        <dbReference type="SAM" id="MobiDB-lite"/>
    </source>
</evidence>
<dbReference type="InterPro" id="IPR000313">
    <property type="entry name" value="PWWP_dom"/>
</dbReference>
<evidence type="ECO:0000313" key="4">
    <source>
        <dbReference type="Proteomes" id="UP001152523"/>
    </source>
</evidence>
<proteinExistence type="predicted"/>
<reference evidence="3" key="1">
    <citation type="submission" date="2022-07" db="EMBL/GenBank/DDBJ databases">
        <authorList>
            <person name="Macas J."/>
            <person name="Novak P."/>
            <person name="Neumann P."/>
        </authorList>
    </citation>
    <scope>NUCLEOTIDE SEQUENCE</scope>
</reference>